<accession>A0A2P2KMA9</accession>
<reference evidence="1" key="1">
    <citation type="submission" date="2018-02" db="EMBL/GenBank/DDBJ databases">
        <title>Rhizophora mucronata_Transcriptome.</title>
        <authorList>
            <person name="Meera S.P."/>
            <person name="Sreeshan A."/>
            <person name="Augustine A."/>
        </authorList>
    </citation>
    <scope>NUCLEOTIDE SEQUENCE</scope>
    <source>
        <tissue evidence="1">Leaf</tissue>
    </source>
</reference>
<name>A0A2P2KMA9_RHIMU</name>
<sequence length="55" mass="6427">MVFQSYQCLKNLLYWGISCQNNDMFFESFIYFLLDSHWIVGIKEGGDILSSQCPP</sequence>
<dbReference type="EMBL" id="GGEC01026367">
    <property type="protein sequence ID" value="MBX06851.1"/>
    <property type="molecule type" value="Transcribed_RNA"/>
</dbReference>
<dbReference type="EMBL" id="GGEC01026368">
    <property type="protein sequence ID" value="MBX06852.1"/>
    <property type="molecule type" value="Transcribed_RNA"/>
</dbReference>
<proteinExistence type="predicted"/>
<organism evidence="1">
    <name type="scientific">Rhizophora mucronata</name>
    <name type="common">Asiatic mangrove</name>
    <dbReference type="NCBI Taxonomy" id="61149"/>
    <lineage>
        <taxon>Eukaryota</taxon>
        <taxon>Viridiplantae</taxon>
        <taxon>Streptophyta</taxon>
        <taxon>Embryophyta</taxon>
        <taxon>Tracheophyta</taxon>
        <taxon>Spermatophyta</taxon>
        <taxon>Magnoliopsida</taxon>
        <taxon>eudicotyledons</taxon>
        <taxon>Gunneridae</taxon>
        <taxon>Pentapetalae</taxon>
        <taxon>rosids</taxon>
        <taxon>fabids</taxon>
        <taxon>Malpighiales</taxon>
        <taxon>Rhizophoraceae</taxon>
        <taxon>Rhizophora</taxon>
    </lineage>
</organism>
<dbReference type="AlphaFoldDB" id="A0A2P2KMA9"/>
<evidence type="ECO:0000313" key="1">
    <source>
        <dbReference type="EMBL" id="MBX06852.1"/>
    </source>
</evidence>
<protein>
    <submittedName>
        <fullName evidence="1">Neurofilament heavy polypeptide</fullName>
    </submittedName>
</protein>